<dbReference type="Gene3D" id="2.60.120.1440">
    <property type="match status" value="1"/>
</dbReference>
<keyword evidence="1" id="KW-0175">Coiled coil</keyword>
<proteinExistence type="predicted"/>
<organism evidence="3 4">
    <name type="scientific">Spirochaeta isovalerica</name>
    <dbReference type="NCBI Taxonomy" id="150"/>
    <lineage>
        <taxon>Bacteria</taxon>
        <taxon>Pseudomonadati</taxon>
        <taxon>Spirochaetota</taxon>
        <taxon>Spirochaetia</taxon>
        <taxon>Spirochaetales</taxon>
        <taxon>Spirochaetaceae</taxon>
        <taxon>Spirochaeta</taxon>
    </lineage>
</organism>
<evidence type="ECO:0000259" key="2">
    <source>
        <dbReference type="Pfam" id="PF04773"/>
    </source>
</evidence>
<evidence type="ECO:0000313" key="4">
    <source>
        <dbReference type="Proteomes" id="UP000587760"/>
    </source>
</evidence>
<reference evidence="3 4" key="1">
    <citation type="submission" date="2020-08" db="EMBL/GenBank/DDBJ databases">
        <title>Genomic Encyclopedia of Type Strains, Phase IV (KMG-IV): sequencing the most valuable type-strain genomes for metagenomic binning, comparative biology and taxonomic classification.</title>
        <authorList>
            <person name="Goeker M."/>
        </authorList>
    </citation>
    <scope>NUCLEOTIDE SEQUENCE [LARGE SCALE GENOMIC DNA]</scope>
    <source>
        <strain evidence="3 4">DSM 2461</strain>
    </source>
</reference>
<feature type="domain" description="FecR protein" evidence="2">
    <location>
        <begin position="54"/>
        <end position="149"/>
    </location>
</feature>
<dbReference type="InterPro" id="IPR006860">
    <property type="entry name" value="FecR"/>
</dbReference>
<evidence type="ECO:0000256" key="1">
    <source>
        <dbReference type="SAM" id="Coils"/>
    </source>
</evidence>
<evidence type="ECO:0000313" key="3">
    <source>
        <dbReference type="EMBL" id="MBB6478733.1"/>
    </source>
</evidence>
<sequence length="332" mass="37663">MKKFLIICILFIPAIFLYSQQSVFEYVEGEVTIKRISGDLIPAEIGNSIVPGDSVITGRDGYAELTLESNSTITIDKDTVFVFAQREKKEEKKSIFMIVLGKIGFKFDKLLQEPDIQTPSSVAGVRGTEFTVVTALDGSSLYVVSEGSVAVEAEGGLVVLELEEGVAVSLGEAPGEKFEARFGSEDYSGWLEGKNINFDMNPVETLTTMTETLKSYARGADDFYNQYLQSRSELESLRDELNTITDNKNDFYQKKVFPKEIETSYLVLNYRYYALSAYSLRRYVVGNMYLKTKTKYLTKQNEPVFSNFIKEYERFLGIFEKEIVPYLEERDV</sequence>
<dbReference type="RefSeq" id="WP_184742860.1">
    <property type="nucleotide sequence ID" value="NZ_JACHGJ010000001.1"/>
</dbReference>
<dbReference type="AlphaFoldDB" id="A0A841R4L2"/>
<accession>A0A841R4L2</accession>
<protein>
    <recommendedName>
        <fullName evidence="2">FecR protein domain-containing protein</fullName>
    </recommendedName>
</protein>
<gene>
    <name evidence="3" type="ORF">HNR50_000366</name>
</gene>
<dbReference type="Pfam" id="PF04773">
    <property type="entry name" value="FecR"/>
    <property type="match status" value="1"/>
</dbReference>
<comment type="caution">
    <text evidence="3">The sequence shown here is derived from an EMBL/GenBank/DDBJ whole genome shotgun (WGS) entry which is preliminary data.</text>
</comment>
<keyword evidence="4" id="KW-1185">Reference proteome</keyword>
<dbReference type="Proteomes" id="UP000587760">
    <property type="component" value="Unassembled WGS sequence"/>
</dbReference>
<dbReference type="EMBL" id="JACHGJ010000001">
    <property type="protein sequence ID" value="MBB6478733.1"/>
    <property type="molecule type" value="Genomic_DNA"/>
</dbReference>
<feature type="coiled-coil region" evidence="1">
    <location>
        <begin position="227"/>
        <end position="254"/>
    </location>
</feature>
<name>A0A841R4L2_9SPIO</name>
<dbReference type="PANTHER" id="PTHR38731">
    <property type="entry name" value="LIPL45-RELATED LIPOPROTEIN-RELATED"/>
    <property type="match status" value="1"/>
</dbReference>
<dbReference type="PANTHER" id="PTHR38731:SF1">
    <property type="entry name" value="FECR PROTEIN DOMAIN-CONTAINING PROTEIN"/>
    <property type="match status" value="1"/>
</dbReference>